<gene>
    <name evidence="4" type="ORF">CK500_01985</name>
</gene>
<feature type="region of interest" description="Disordered" evidence="2">
    <location>
        <begin position="207"/>
        <end position="254"/>
    </location>
</feature>
<dbReference type="Proteomes" id="UP000218083">
    <property type="component" value="Unassembled WGS sequence"/>
</dbReference>
<organism evidence="4 5">
    <name type="scientific">Halorubrum salipaludis</name>
    <dbReference type="NCBI Taxonomy" id="2032630"/>
    <lineage>
        <taxon>Archaea</taxon>
        <taxon>Methanobacteriati</taxon>
        <taxon>Methanobacteriota</taxon>
        <taxon>Stenosarchaea group</taxon>
        <taxon>Halobacteria</taxon>
        <taxon>Halobacteriales</taxon>
        <taxon>Haloferacaceae</taxon>
        <taxon>Halorubrum</taxon>
    </lineage>
</organism>
<feature type="region of interest" description="Disordered" evidence="2">
    <location>
        <begin position="604"/>
        <end position="624"/>
    </location>
</feature>
<dbReference type="GO" id="GO:0015833">
    <property type="term" value="P:peptide transport"/>
    <property type="evidence" value="ECO:0007669"/>
    <property type="project" value="TreeGrafter"/>
</dbReference>
<keyword evidence="5" id="KW-1185">Reference proteome</keyword>
<accession>A0A2A2FL19</accession>
<dbReference type="PANTHER" id="PTHR30290:SF64">
    <property type="entry name" value="ABC TRANSPORTER PERIPLASMIC BINDING PROTEIN"/>
    <property type="match status" value="1"/>
</dbReference>
<dbReference type="PANTHER" id="PTHR30290">
    <property type="entry name" value="PERIPLASMIC BINDING COMPONENT OF ABC TRANSPORTER"/>
    <property type="match status" value="1"/>
</dbReference>
<protein>
    <submittedName>
        <fullName evidence="4">ABC transporter substrate-binding protein</fullName>
    </submittedName>
</protein>
<name>A0A2A2FL19_9EURY</name>
<dbReference type="EMBL" id="NSKC01000001">
    <property type="protein sequence ID" value="PAU85464.1"/>
    <property type="molecule type" value="Genomic_DNA"/>
</dbReference>
<dbReference type="Gene3D" id="3.10.105.10">
    <property type="entry name" value="Dipeptide-binding Protein, Domain 3"/>
    <property type="match status" value="2"/>
</dbReference>
<comment type="caution">
    <text evidence="4">The sequence shown here is derived from an EMBL/GenBank/DDBJ whole genome shotgun (WGS) entry which is preliminary data.</text>
</comment>
<evidence type="ECO:0000313" key="5">
    <source>
        <dbReference type="Proteomes" id="UP000218083"/>
    </source>
</evidence>
<feature type="compositionally biased region" description="Acidic residues" evidence="2">
    <location>
        <begin position="222"/>
        <end position="253"/>
    </location>
</feature>
<dbReference type="CDD" id="cd00995">
    <property type="entry name" value="PBP2_NikA_DppA_OppA_like"/>
    <property type="match status" value="1"/>
</dbReference>
<reference evidence="4 5" key="1">
    <citation type="submission" date="2017-08" db="EMBL/GenBank/DDBJ databases">
        <title>The strain WRN001 was isolated from Binhai saline alkaline soil, Tianjin, China.</title>
        <authorList>
            <person name="Liu D."/>
            <person name="Zhang G."/>
        </authorList>
    </citation>
    <scope>NUCLEOTIDE SEQUENCE [LARGE SCALE GENOMIC DNA]</scope>
    <source>
        <strain evidence="4 5">WN019</strain>
    </source>
</reference>
<dbReference type="InterPro" id="IPR000914">
    <property type="entry name" value="SBP_5_dom"/>
</dbReference>
<dbReference type="OrthoDB" id="233597at2157"/>
<dbReference type="PROSITE" id="PS51257">
    <property type="entry name" value="PROKAR_LIPOPROTEIN"/>
    <property type="match status" value="1"/>
</dbReference>
<dbReference type="Pfam" id="PF00496">
    <property type="entry name" value="SBP_bac_5"/>
    <property type="match status" value="1"/>
</dbReference>
<dbReference type="InterPro" id="IPR039424">
    <property type="entry name" value="SBP_5"/>
</dbReference>
<evidence type="ECO:0000256" key="2">
    <source>
        <dbReference type="SAM" id="MobiDB-lite"/>
    </source>
</evidence>
<keyword evidence="1" id="KW-0732">Signal</keyword>
<evidence type="ECO:0000313" key="4">
    <source>
        <dbReference type="EMBL" id="PAU85464.1"/>
    </source>
</evidence>
<dbReference type="AlphaFoldDB" id="A0A2A2FL19"/>
<evidence type="ECO:0000256" key="1">
    <source>
        <dbReference type="ARBA" id="ARBA00022729"/>
    </source>
</evidence>
<proteinExistence type="predicted"/>
<sequence>MTRQISRRETLAGVGVAALSAGCLGRTRNIAGRDRSSQLTLEINAPPADRDPNAIRIARHLAENLNAVGIDARINTLGHTDLRRKVLINHNFDVYVGQFREAEPFDPDAMYAFTHSRFVAEAGWQNPFGFTDINGVDDLLASQRRTEGDERREAAADLQRALAELQPFTVVAFPDPLTAVREDRFENWTNRQPLSVGGLLGLERVGAAGGDADGSETGNETADGDANETIDGNETDEDLIDDNPLTDDETDDGDTLRLVTTDERITQNWNPIAAEYRRYGTFTSLLYDRLALVDGGEAIPWLAADWERTGDAGIEVSLRDADWHDGEPVTAEDVAFTYEFLRDTAMGGTESPVPTPTFRGRVSAVEAATAVDDRTVRLTLDGVNDAVGVRALQVPILPKHVWEERTDVATIAGIEFDAETTEAVVTNNEDPVGSGPVRFAEATPEESVAFERNPDHFLVRDAGGGSTDGADADETDPLAGIPERFRGKPAFGRLEIEVMGSDIAAVQAVGDGLADATVSNLGPDSVPRIGREADARLVTGESGGFYHVGYNARRAPLSNPRFRGVLASLIDKRTLVDVAFDGYAEPAASPLAATPEWVPSDLRWGDREADPTHPFVGESGSLDAETARERLREAGYRFDDEGRLLAPST</sequence>
<evidence type="ECO:0000259" key="3">
    <source>
        <dbReference type="Pfam" id="PF00496"/>
    </source>
</evidence>
<dbReference type="SUPFAM" id="SSF53850">
    <property type="entry name" value="Periplasmic binding protein-like II"/>
    <property type="match status" value="2"/>
</dbReference>
<dbReference type="Gene3D" id="3.40.190.10">
    <property type="entry name" value="Periplasmic binding protein-like II"/>
    <property type="match status" value="1"/>
</dbReference>
<dbReference type="GO" id="GO:1904680">
    <property type="term" value="F:peptide transmembrane transporter activity"/>
    <property type="evidence" value="ECO:0007669"/>
    <property type="project" value="TreeGrafter"/>
</dbReference>
<dbReference type="RefSeq" id="WP_095635578.1">
    <property type="nucleotide sequence ID" value="NZ_NSKC01000001.1"/>
</dbReference>
<feature type="domain" description="Solute-binding protein family 5" evidence="3">
    <location>
        <begin position="298"/>
        <end position="641"/>
    </location>
</feature>